<evidence type="ECO:0000256" key="1">
    <source>
        <dbReference type="SAM" id="MobiDB-lite"/>
    </source>
</evidence>
<dbReference type="CDD" id="cd22784">
    <property type="entry name" value="DPBB_MltA_YuiC-like"/>
    <property type="match status" value="1"/>
</dbReference>
<organism evidence="2 3">
    <name type="scientific">Hymenobacter ginkgonis</name>
    <dbReference type="NCBI Taxonomy" id="2682976"/>
    <lineage>
        <taxon>Bacteria</taxon>
        <taxon>Pseudomonadati</taxon>
        <taxon>Bacteroidota</taxon>
        <taxon>Cytophagia</taxon>
        <taxon>Cytophagales</taxon>
        <taxon>Hymenobacteraceae</taxon>
        <taxon>Hymenobacter</taxon>
    </lineage>
</organism>
<gene>
    <name evidence="2" type="ORF">GO988_07160</name>
</gene>
<name>A0A7K1TCG4_9BACT</name>
<dbReference type="EMBL" id="WQKZ01000002">
    <property type="protein sequence ID" value="MVN76099.1"/>
    <property type="molecule type" value="Genomic_DNA"/>
</dbReference>
<dbReference type="AlphaFoldDB" id="A0A7K1TCG4"/>
<reference evidence="2 3" key="1">
    <citation type="submission" date="2019-12" db="EMBL/GenBank/DDBJ databases">
        <title>Hymenobacter sp. HMF4947 Genome sequencing and assembly.</title>
        <authorList>
            <person name="Kang H."/>
            <person name="Cha I."/>
            <person name="Kim H."/>
            <person name="Joh K."/>
        </authorList>
    </citation>
    <scope>NUCLEOTIDE SEQUENCE [LARGE SCALE GENOMIC DNA]</scope>
    <source>
        <strain evidence="2 3">HMF4947</strain>
    </source>
</reference>
<evidence type="ECO:0000313" key="2">
    <source>
        <dbReference type="EMBL" id="MVN76099.1"/>
    </source>
</evidence>
<dbReference type="RefSeq" id="WP_157563630.1">
    <property type="nucleotide sequence ID" value="NZ_WQKZ01000002.1"/>
</dbReference>
<accession>A0A7K1TCG4</accession>
<feature type="region of interest" description="Disordered" evidence="1">
    <location>
        <begin position="220"/>
        <end position="239"/>
    </location>
</feature>
<comment type="caution">
    <text evidence="2">The sequence shown here is derived from an EMBL/GenBank/DDBJ whole genome shotgun (WGS) entry which is preliminary data.</text>
</comment>
<dbReference type="Proteomes" id="UP000441336">
    <property type="component" value="Unassembled WGS sequence"/>
</dbReference>
<protein>
    <submittedName>
        <fullName evidence="2">Uncharacterized protein</fullName>
    </submittedName>
</protein>
<proteinExistence type="predicted"/>
<keyword evidence="3" id="KW-1185">Reference proteome</keyword>
<evidence type="ECO:0000313" key="3">
    <source>
        <dbReference type="Proteomes" id="UP000441336"/>
    </source>
</evidence>
<sequence>MLIVKHFLPFRQVKVVLKPSGQFGGQTNPFLMDNARIIIGVMLATVALYAAPNHAKSGLKTHRLATFFSVEGTKHHQRRTRQYRHVTRVAHTPIYTVTATAYQAVVAQTDDEPFVTADNSRIQRRYSSKTRWMALSQDLLARWGGKFQYGDKVRVRGLSPQLDGVYTVHDTMHKRHRHCIDILTHPTEKFDIFTPDVKIQLAVANPNVAYSPALDQRRKKLAGPRLTRSARPARKQPQRDWFANEPSTSYLASAIL</sequence>